<dbReference type="EMBL" id="CP090166">
    <property type="protein sequence ID" value="UJO15735.1"/>
    <property type="molecule type" value="Genomic_DNA"/>
</dbReference>
<dbReference type="KEGG" id="ffu:CLAFUR5_04180"/>
<reference evidence="1" key="2">
    <citation type="journal article" date="2022" name="Microb. Genom.">
        <title>A chromosome-scale genome assembly of the tomato pathogen Cladosporium fulvum reveals a compartmentalized genome architecture and the presence of a dispensable chromosome.</title>
        <authorList>
            <person name="Zaccaron A.Z."/>
            <person name="Chen L.H."/>
            <person name="Samaras A."/>
            <person name="Stergiopoulos I."/>
        </authorList>
    </citation>
    <scope>NUCLEOTIDE SEQUENCE</scope>
    <source>
        <strain evidence="1">Race5_Kim</strain>
    </source>
</reference>
<proteinExistence type="predicted"/>
<dbReference type="GeneID" id="71984058"/>
<name>A0A9Q8P727_PASFU</name>
<evidence type="ECO:0000313" key="1">
    <source>
        <dbReference type="EMBL" id="UJO15735.1"/>
    </source>
</evidence>
<accession>A0A9Q8P727</accession>
<dbReference type="RefSeq" id="XP_047760101.1">
    <property type="nucleotide sequence ID" value="XM_047903328.1"/>
</dbReference>
<evidence type="ECO:0000313" key="2">
    <source>
        <dbReference type="Proteomes" id="UP000756132"/>
    </source>
</evidence>
<gene>
    <name evidence="1" type="ORF">CLAFUR5_04180</name>
</gene>
<organism evidence="1 2">
    <name type="scientific">Passalora fulva</name>
    <name type="common">Tomato leaf mold</name>
    <name type="synonym">Cladosporium fulvum</name>
    <dbReference type="NCBI Taxonomy" id="5499"/>
    <lineage>
        <taxon>Eukaryota</taxon>
        <taxon>Fungi</taxon>
        <taxon>Dikarya</taxon>
        <taxon>Ascomycota</taxon>
        <taxon>Pezizomycotina</taxon>
        <taxon>Dothideomycetes</taxon>
        <taxon>Dothideomycetidae</taxon>
        <taxon>Mycosphaerellales</taxon>
        <taxon>Mycosphaerellaceae</taxon>
        <taxon>Fulvia</taxon>
    </lineage>
</organism>
<sequence length="51" mass="5260">MASDGVTVQGTILDKQPGSCAPGIAEVLPNAFVKFGYSLDKGVADVTWSFA</sequence>
<dbReference type="Proteomes" id="UP000756132">
    <property type="component" value="Chromosome 4"/>
</dbReference>
<reference evidence="1" key="1">
    <citation type="submission" date="2021-12" db="EMBL/GenBank/DDBJ databases">
        <authorList>
            <person name="Zaccaron A."/>
            <person name="Stergiopoulos I."/>
        </authorList>
    </citation>
    <scope>NUCLEOTIDE SEQUENCE</scope>
    <source>
        <strain evidence="1">Race5_Kim</strain>
    </source>
</reference>
<dbReference type="AlphaFoldDB" id="A0A9Q8P727"/>
<keyword evidence="2" id="KW-1185">Reference proteome</keyword>
<protein>
    <submittedName>
        <fullName evidence="1">Uncharacterized protein</fullName>
    </submittedName>
</protein>